<dbReference type="KEGG" id="nik:F5I99_16475"/>
<dbReference type="GO" id="GO:1902201">
    <property type="term" value="P:negative regulation of bacterial-type flagellum-dependent cell motility"/>
    <property type="evidence" value="ECO:0007669"/>
    <property type="project" value="TreeGrafter"/>
</dbReference>
<dbReference type="InterPro" id="IPR050469">
    <property type="entry name" value="Diguanylate_Cyclase"/>
</dbReference>
<keyword evidence="8" id="KW-1185">Reference proteome</keyword>
<keyword evidence="5" id="KW-0472">Membrane</keyword>
<feature type="transmembrane region" description="Helical" evidence="5">
    <location>
        <begin position="28"/>
        <end position="49"/>
    </location>
</feature>
<feature type="compositionally biased region" description="Polar residues" evidence="4">
    <location>
        <begin position="433"/>
        <end position="445"/>
    </location>
</feature>
<proteinExistence type="predicted"/>
<dbReference type="PANTHER" id="PTHR45138">
    <property type="entry name" value="REGULATORY COMPONENTS OF SENSORY TRANSDUCTION SYSTEM"/>
    <property type="match status" value="1"/>
</dbReference>
<gene>
    <name evidence="7" type="ORF">F5I99_16475</name>
</gene>
<dbReference type="RefSeq" id="WP_151057893.1">
    <property type="nucleotide sequence ID" value="NZ_CP044222.1"/>
</dbReference>
<dbReference type="AlphaFoldDB" id="A0A5J6LHE1"/>
<dbReference type="GO" id="GO:0052621">
    <property type="term" value="F:diguanylate cyclase activity"/>
    <property type="evidence" value="ECO:0007669"/>
    <property type="project" value="UniProtKB-EC"/>
</dbReference>
<dbReference type="NCBIfam" id="TIGR00254">
    <property type="entry name" value="GGDEF"/>
    <property type="match status" value="1"/>
</dbReference>
<sequence>MNLKSSGGQAYKRPTGVSRRRSLTTKQALATLLAGLTLSLIAGSIELIIDVRSMRGEVQNQTRQMLKLVEATAAEAAFQLNPELAEQVVTGLFSGETVAKVELRDDFGRVMYSLGEVEKVANPLYQRLFGDILSYQQSLEYRVQSGDSGRLVGELELTLALKTLGQHFSQRSLLIFSLSLLKTLGIVLLMVWVFAFLITGPLLRVYNALQTINPEKPGKWNRPHLKYNKGDELDHLVKGLDNLLKAFQSGLDQRDHLHTLSSIDGLTGLANRRHFDTQLEQLWQEALEQQQPVALIFMDIDFFKPFNDNYGHAAGDECLQQVASTMLATVTRPNDLVARYGGEEFVCILPGTDLHGAYKLACRLQENIARLNLPHAYSSCSEWITLSIGVASEIPLPDEIHPDRLLRLADERLYLAKASGRNRIIRQHPQPNPKTASSTQNKESV</sequence>
<evidence type="ECO:0000256" key="5">
    <source>
        <dbReference type="SAM" id="Phobius"/>
    </source>
</evidence>
<dbReference type="SMART" id="SM00267">
    <property type="entry name" value="GGDEF"/>
    <property type="match status" value="1"/>
</dbReference>
<evidence type="ECO:0000313" key="7">
    <source>
        <dbReference type="EMBL" id="QEW07955.1"/>
    </source>
</evidence>
<dbReference type="InterPro" id="IPR029787">
    <property type="entry name" value="Nucleotide_cyclase"/>
</dbReference>
<dbReference type="EMBL" id="CP044222">
    <property type="protein sequence ID" value="QEW07955.1"/>
    <property type="molecule type" value="Genomic_DNA"/>
</dbReference>
<dbReference type="PROSITE" id="PS50887">
    <property type="entry name" value="GGDEF"/>
    <property type="match status" value="1"/>
</dbReference>
<accession>A0A5J6LHE1</accession>
<protein>
    <recommendedName>
        <fullName evidence="2">diguanylate cyclase</fullName>
        <ecNumber evidence="2">2.7.7.65</ecNumber>
    </recommendedName>
</protein>
<name>A0A5J6LHE1_9GAMM</name>
<dbReference type="EC" id="2.7.7.65" evidence="2"/>
<feature type="region of interest" description="Disordered" evidence="4">
    <location>
        <begin position="424"/>
        <end position="445"/>
    </location>
</feature>
<dbReference type="SUPFAM" id="SSF55073">
    <property type="entry name" value="Nucleotide cyclase"/>
    <property type="match status" value="1"/>
</dbReference>
<keyword evidence="5" id="KW-1133">Transmembrane helix</keyword>
<dbReference type="Pfam" id="PF00990">
    <property type="entry name" value="GGDEF"/>
    <property type="match status" value="1"/>
</dbReference>
<dbReference type="FunFam" id="3.30.70.270:FF:000001">
    <property type="entry name" value="Diguanylate cyclase domain protein"/>
    <property type="match status" value="1"/>
</dbReference>
<dbReference type="InterPro" id="IPR043128">
    <property type="entry name" value="Rev_trsase/Diguanyl_cyclase"/>
</dbReference>
<dbReference type="CDD" id="cd01949">
    <property type="entry name" value="GGDEF"/>
    <property type="match status" value="1"/>
</dbReference>
<evidence type="ECO:0000256" key="1">
    <source>
        <dbReference type="ARBA" id="ARBA00001946"/>
    </source>
</evidence>
<comment type="cofactor">
    <cofactor evidence="1">
        <name>Mg(2+)</name>
        <dbReference type="ChEBI" id="CHEBI:18420"/>
    </cofactor>
</comment>
<dbReference type="PANTHER" id="PTHR45138:SF9">
    <property type="entry name" value="DIGUANYLATE CYCLASE DGCM-RELATED"/>
    <property type="match status" value="1"/>
</dbReference>
<evidence type="ECO:0000256" key="4">
    <source>
        <dbReference type="SAM" id="MobiDB-lite"/>
    </source>
</evidence>
<dbReference type="Gene3D" id="3.30.70.270">
    <property type="match status" value="1"/>
</dbReference>
<feature type="transmembrane region" description="Helical" evidence="5">
    <location>
        <begin position="173"/>
        <end position="198"/>
    </location>
</feature>
<reference evidence="7 8" key="1">
    <citation type="submission" date="2019-09" db="EMBL/GenBank/DDBJ databases">
        <title>Nitrincola iocasae sp. nov., a bacterium isolated from the sediment collected at a cold seep field in South China Sea.</title>
        <authorList>
            <person name="Zhang H."/>
            <person name="Wang H."/>
            <person name="Li C."/>
        </authorList>
    </citation>
    <scope>NUCLEOTIDE SEQUENCE [LARGE SCALE GENOMIC DNA]</scope>
    <source>
        <strain evidence="7 8">KXZD1103</strain>
    </source>
</reference>
<dbReference type="InterPro" id="IPR000160">
    <property type="entry name" value="GGDEF_dom"/>
</dbReference>
<feature type="domain" description="GGDEF" evidence="6">
    <location>
        <begin position="291"/>
        <end position="429"/>
    </location>
</feature>
<dbReference type="GO" id="GO:0005886">
    <property type="term" value="C:plasma membrane"/>
    <property type="evidence" value="ECO:0007669"/>
    <property type="project" value="TreeGrafter"/>
</dbReference>
<keyword evidence="5" id="KW-0812">Transmembrane</keyword>
<organism evidence="7 8">
    <name type="scientific">Nitrincola iocasae</name>
    <dbReference type="NCBI Taxonomy" id="2614693"/>
    <lineage>
        <taxon>Bacteria</taxon>
        <taxon>Pseudomonadati</taxon>
        <taxon>Pseudomonadota</taxon>
        <taxon>Gammaproteobacteria</taxon>
        <taxon>Oceanospirillales</taxon>
        <taxon>Oceanospirillaceae</taxon>
        <taxon>Nitrincola</taxon>
    </lineage>
</organism>
<comment type="catalytic activity">
    <reaction evidence="3">
        <text>2 GTP = 3',3'-c-di-GMP + 2 diphosphate</text>
        <dbReference type="Rhea" id="RHEA:24898"/>
        <dbReference type="ChEBI" id="CHEBI:33019"/>
        <dbReference type="ChEBI" id="CHEBI:37565"/>
        <dbReference type="ChEBI" id="CHEBI:58805"/>
        <dbReference type="EC" id="2.7.7.65"/>
    </reaction>
</comment>
<evidence type="ECO:0000259" key="6">
    <source>
        <dbReference type="PROSITE" id="PS50887"/>
    </source>
</evidence>
<dbReference type="GO" id="GO:0043709">
    <property type="term" value="P:cell adhesion involved in single-species biofilm formation"/>
    <property type="evidence" value="ECO:0007669"/>
    <property type="project" value="TreeGrafter"/>
</dbReference>
<evidence type="ECO:0000256" key="3">
    <source>
        <dbReference type="ARBA" id="ARBA00034247"/>
    </source>
</evidence>
<dbReference type="Proteomes" id="UP000325606">
    <property type="component" value="Chromosome"/>
</dbReference>
<evidence type="ECO:0000256" key="2">
    <source>
        <dbReference type="ARBA" id="ARBA00012528"/>
    </source>
</evidence>
<evidence type="ECO:0000313" key="8">
    <source>
        <dbReference type="Proteomes" id="UP000325606"/>
    </source>
</evidence>